<name>A0ACB8CYE0_DERSI</name>
<dbReference type="Proteomes" id="UP000821865">
    <property type="component" value="Chromosome 4"/>
</dbReference>
<dbReference type="EMBL" id="CM023473">
    <property type="protein sequence ID" value="KAH7954148.1"/>
    <property type="molecule type" value="Genomic_DNA"/>
</dbReference>
<organism evidence="1 2">
    <name type="scientific">Dermacentor silvarum</name>
    <name type="common">Tick</name>
    <dbReference type="NCBI Taxonomy" id="543639"/>
    <lineage>
        <taxon>Eukaryota</taxon>
        <taxon>Metazoa</taxon>
        <taxon>Ecdysozoa</taxon>
        <taxon>Arthropoda</taxon>
        <taxon>Chelicerata</taxon>
        <taxon>Arachnida</taxon>
        <taxon>Acari</taxon>
        <taxon>Parasitiformes</taxon>
        <taxon>Ixodida</taxon>
        <taxon>Ixodoidea</taxon>
        <taxon>Ixodidae</taxon>
        <taxon>Rhipicephalinae</taxon>
        <taxon>Dermacentor</taxon>
    </lineage>
</organism>
<gene>
    <name evidence="1" type="ORF">HPB49_016048</name>
</gene>
<comment type="caution">
    <text evidence="1">The sequence shown here is derived from an EMBL/GenBank/DDBJ whole genome shotgun (WGS) entry which is preliminary data.</text>
</comment>
<evidence type="ECO:0000313" key="2">
    <source>
        <dbReference type="Proteomes" id="UP000821865"/>
    </source>
</evidence>
<evidence type="ECO:0000313" key="1">
    <source>
        <dbReference type="EMBL" id="KAH7954148.1"/>
    </source>
</evidence>
<protein>
    <submittedName>
        <fullName evidence="1">Uncharacterized protein</fullName>
    </submittedName>
</protein>
<sequence>MGRPGIKQIARELRAWEIRNGTAASDSPGEVHVDRCRPHPVVYCSCDSSRQNNGVVCTKRCVQNQAAGLGRSSGGNDDRRRQDRVATSGGQREFSSGFAPASASRVWQDIESVLLDDISGARHAASGVKAEPETQACHDVGYDYKTTAVRRDQTPSILPANSAILVAALTAPVPSRPPTLQHQPSVAPPTQPTQDPPQARQQSPPDDQSAQPANASASTTGFVTLDFDFMLNSDDAALYPEVNSYETESELKPQHEQQQQEQQQRQDQPEHHQQPQFASSVASTNNAASIDHLTYQQSAQAMKAEANPFDVSMLSGSQYTSLWANYQSANPLQTPPSSQMSPPASPDHSQLGQPQHMGAHLDGNGQYQTNLPSMHSMSMKAEDILTQCLQQPPQQHHGKQQTPPHLRMVTPPSSPRLADLLSAGTTMGPPNPFPVTPLTPDIHMADPFCRSAPLAGPNGQEVPPATPAEPTAATDGGEPKEGDHPHLLAPGLQQELHQELAPQGPLADAHGREAVPVQLERVRLEVRPLRRAHEALPQAHRRQAVPVPALRTRLLAL</sequence>
<proteinExistence type="predicted"/>
<reference evidence="1" key="1">
    <citation type="submission" date="2020-05" db="EMBL/GenBank/DDBJ databases">
        <title>Large-scale comparative analyses of tick genomes elucidate their genetic diversity and vector capacities.</title>
        <authorList>
            <person name="Jia N."/>
            <person name="Wang J."/>
            <person name="Shi W."/>
            <person name="Du L."/>
            <person name="Sun Y."/>
            <person name="Zhan W."/>
            <person name="Jiang J."/>
            <person name="Wang Q."/>
            <person name="Zhang B."/>
            <person name="Ji P."/>
            <person name="Sakyi L.B."/>
            <person name="Cui X."/>
            <person name="Yuan T."/>
            <person name="Jiang B."/>
            <person name="Yang W."/>
            <person name="Lam T.T.-Y."/>
            <person name="Chang Q."/>
            <person name="Ding S."/>
            <person name="Wang X."/>
            <person name="Zhu J."/>
            <person name="Ruan X."/>
            <person name="Zhao L."/>
            <person name="Wei J."/>
            <person name="Que T."/>
            <person name="Du C."/>
            <person name="Cheng J."/>
            <person name="Dai P."/>
            <person name="Han X."/>
            <person name="Huang E."/>
            <person name="Gao Y."/>
            <person name="Liu J."/>
            <person name="Shao H."/>
            <person name="Ye R."/>
            <person name="Li L."/>
            <person name="Wei W."/>
            <person name="Wang X."/>
            <person name="Wang C."/>
            <person name="Yang T."/>
            <person name="Huo Q."/>
            <person name="Li W."/>
            <person name="Guo W."/>
            <person name="Chen H."/>
            <person name="Zhou L."/>
            <person name="Ni X."/>
            <person name="Tian J."/>
            <person name="Zhou Y."/>
            <person name="Sheng Y."/>
            <person name="Liu T."/>
            <person name="Pan Y."/>
            <person name="Xia L."/>
            <person name="Li J."/>
            <person name="Zhao F."/>
            <person name="Cao W."/>
        </authorList>
    </citation>
    <scope>NUCLEOTIDE SEQUENCE</scope>
    <source>
        <strain evidence="1">Dsil-2018</strain>
    </source>
</reference>
<accession>A0ACB8CYE0</accession>
<keyword evidence="2" id="KW-1185">Reference proteome</keyword>